<dbReference type="InterPro" id="IPR001789">
    <property type="entry name" value="Sig_transdc_resp-reg_receiver"/>
</dbReference>
<evidence type="ECO:0000313" key="6">
    <source>
        <dbReference type="Proteomes" id="UP000460257"/>
    </source>
</evidence>
<dbReference type="PANTHER" id="PTHR43228">
    <property type="entry name" value="TWO-COMPONENT RESPONSE REGULATOR"/>
    <property type="match status" value="1"/>
</dbReference>
<evidence type="ECO:0000259" key="4">
    <source>
        <dbReference type="PROSITE" id="PS50110"/>
    </source>
</evidence>
<dbReference type="GO" id="GO:0000160">
    <property type="term" value="P:phosphorelay signal transduction system"/>
    <property type="evidence" value="ECO:0007669"/>
    <property type="project" value="InterPro"/>
</dbReference>
<reference evidence="5" key="1">
    <citation type="journal article" date="2020" name="Appl. Environ. Microbiol.">
        <title>Medium-Chain Fatty Acid Synthesis by 'Candidatus Weimeria bifida' gen. nov., sp. nov., and 'Candidatus Pseudoramibacter fermentans' sp. nov.</title>
        <authorList>
            <person name="Scarborough M.J."/>
            <person name="Myers K.S."/>
            <person name="Donohue T.J."/>
            <person name="Noguera D.R."/>
        </authorList>
    </citation>
    <scope>NUCLEOTIDE SEQUENCE</scope>
    <source>
        <strain evidence="5">LCO1.1</strain>
    </source>
</reference>
<feature type="domain" description="Response regulatory" evidence="4">
    <location>
        <begin position="6"/>
        <end position="122"/>
    </location>
</feature>
<accession>A0A6N7IZA9</accession>
<comment type="caution">
    <text evidence="5">The sequence shown here is derived from an EMBL/GenBank/DDBJ whole genome shotgun (WGS) entry which is preliminary data.</text>
</comment>
<sequence length="125" mass="13832">MKEKAKILIGDDSILARQQLKDTISRYVTDPIFIEAANGKEAVTKYEEEKPDLTFLDIVMPVRDGIIATLEITKKDKDAKIIIVSSIGTQKQLTAAVQAGAIDFVQKPVKDEIIQQILSKYLGGE</sequence>
<evidence type="ECO:0000256" key="1">
    <source>
        <dbReference type="ARBA" id="ARBA00018672"/>
    </source>
</evidence>
<feature type="modified residue" description="4-aspartylphosphate" evidence="3">
    <location>
        <position position="57"/>
    </location>
</feature>
<comment type="function">
    <text evidence="2">May play the central regulatory role in sporulation. It may be an element of the effector pathway responsible for the activation of sporulation genes in response to nutritional stress. Spo0A may act in concert with spo0H (a sigma factor) to control the expression of some genes that are critical to the sporulation process.</text>
</comment>
<dbReference type="InterPro" id="IPR011006">
    <property type="entry name" value="CheY-like_superfamily"/>
</dbReference>
<gene>
    <name evidence="5" type="ORF">FRC54_02990</name>
</gene>
<evidence type="ECO:0000313" key="5">
    <source>
        <dbReference type="EMBL" id="MQN00946.1"/>
    </source>
</evidence>
<dbReference type="EMBL" id="VOGC01000002">
    <property type="protein sequence ID" value="MQN00946.1"/>
    <property type="molecule type" value="Genomic_DNA"/>
</dbReference>
<name>A0A6N7IZA9_9FIRM</name>
<proteinExistence type="predicted"/>
<evidence type="ECO:0000256" key="3">
    <source>
        <dbReference type="PROSITE-ProRule" id="PRU00169"/>
    </source>
</evidence>
<dbReference type="InterPro" id="IPR052048">
    <property type="entry name" value="ST_Response_Regulator"/>
</dbReference>
<dbReference type="Proteomes" id="UP000460257">
    <property type="component" value="Unassembled WGS sequence"/>
</dbReference>
<dbReference type="SUPFAM" id="SSF52172">
    <property type="entry name" value="CheY-like"/>
    <property type="match status" value="1"/>
</dbReference>
<dbReference type="Gene3D" id="3.40.50.2300">
    <property type="match status" value="1"/>
</dbReference>
<dbReference type="SMART" id="SM00448">
    <property type="entry name" value="REC"/>
    <property type="match status" value="1"/>
</dbReference>
<organism evidence="5 6">
    <name type="scientific">Candidatus Weimeria bifida</name>
    <dbReference type="NCBI Taxonomy" id="2599074"/>
    <lineage>
        <taxon>Bacteria</taxon>
        <taxon>Bacillati</taxon>
        <taxon>Bacillota</taxon>
        <taxon>Clostridia</taxon>
        <taxon>Lachnospirales</taxon>
        <taxon>Lachnospiraceae</taxon>
        <taxon>Candidatus Weimeria</taxon>
    </lineage>
</organism>
<protein>
    <recommendedName>
        <fullName evidence="1">Stage 0 sporulation protein A homolog</fullName>
    </recommendedName>
</protein>
<evidence type="ECO:0000256" key="2">
    <source>
        <dbReference type="ARBA" id="ARBA00024867"/>
    </source>
</evidence>
<keyword evidence="3" id="KW-0597">Phosphoprotein</keyword>
<dbReference type="Pfam" id="PF00072">
    <property type="entry name" value="Response_reg"/>
    <property type="match status" value="1"/>
</dbReference>
<keyword evidence="6" id="KW-1185">Reference proteome</keyword>
<dbReference type="PANTHER" id="PTHR43228:SF1">
    <property type="entry name" value="TWO-COMPONENT RESPONSE REGULATOR ARR22"/>
    <property type="match status" value="1"/>
</dbReference>
<dbReference type="PROSITE" id="PS50110">
    <property type="entry name" value="RESPONSE_REGULATORY"/>
    <property type="match status" value="1"/>
</dbReference>
<dbReference type="AlphaFoldDB" id="A0A6N7IZA9"/>